<dbReference type="Pfam" id="PF11196">
    <property type="entry name" value="DUF2834"/>
    <property type="match status" value="1"/>
</dbReference>
<dbReference type="RefSeq" id="WP_083127583.1">
    <property type="nucleotide sequence ID" value="NZ_MVIM01000012.1"/>
</dbReference>
<protein>
    <submittedName>
        <fullName evidence="2">Uncharacterized protein</fullName>
    </submittedName>
</protein>
<keyword evidence="3" id="KW-1185">Reference proteome</keyword>
<feature type="transmembrane region" description="Helical" evidence="1">
    <location>
        <begin position="66"/>
        <end position="84"/>
    </location>
</feature>
<comment type="caution">
    <text evidence="2">The sequence shown here is derived from an EMBL/GenBank/DDBJ whole genome shotgun (WGS) entry which is preliminary data.</text>
</comment>
<keyword evidence="1" id="KW-1133">Transmembrane helix</keyword>
<organism evidence="2 3">
    <name type="scientific">Mycolicibacterium tusciae</name>
    <dbReference type="NCBI Taxonomy" id="75922"/>
    <lineage>
        <taxon>Bacteria</taxon>
        <taxon>Bacillati</taxon>
        <taxon>Actinomycetota</taxon>
        <taxon>Actinomycetes</taxon>
        <taxon>Mycobacteriales</taxon>
        <taxon>Mycobacteriaceae</taxon>
        <taxon>Mycolicibacterium</taxon>
    </lineage>
</organism>
<dbReference type="Proteomes" id="UP000192411">
    <property type="component" value="Unassembled WGS sequence"/>
</dbReference>
<dbReference type="OrthoDB" id="4231743at2"/>
<dbReference type="STRING" id="75922.BST47_21050"/>
<dbReference type="InterPro" id="IPR021362">
    <property type="entry name" value="DUF2834"/>
</dbReference>
<evidence type="ECO:0000313" key="3">
    <source>
        <dbReference type="Proteomes" id="UP000192411"/>
    </source>
</evidence>
<dbReference type="EMBL" id="MVIM01000012">
    <property type="protein sequence ID" value="ORB63205.1"/>
    <property type="molecule type" value="Genomic_DNA"/>
</dbReference>
<proteinExistence type="predicted"/>
<sequence length="94" mass="10297">MTETTRAAGLPTSSRVLCAVYALVSIGALVATWSQNLAYSDSANFLLEFWNDTKVTPAARSLTVDLFLLAFPAVILMVATRFHWQSSESPSRRS</sequence>
<name>A0A1X0JKU6_9MYCO</name>
<dbReference type="AlphaFoldDB" id="A0A1X0JKU6"/>
<gene>
    <name evidence="2" type="ORF">BST47_21050</name>
</gene>
<keyword evidence="1" id="KW-0472">Membrane</keyword>
<evidence type="ECO:0000313" key="2">
    <source>
        <dbReference type="EMBL" id="ORB63205.1"/>
    </source>
</evidence>
<accession>A0A1X0JKU6</accession>
<feature type="transmembrane region" description="Helical" evidence="1">
    <location>
        <begin position="16"/>
        <end position="34"/>
    </location>
</feature>
<evidence type="ECO:0000256" key="1">
    <source>
        <dbReference type="SAM" id="Phobius"/>
    </source>
</evidence>
<keyword evidence="1" id="KW-0812">Transmembrane</keyword>
<reference evidence="2 3" key="1">
    <citation type="submission" date="2017-02" db="EMBL/GenBank/DDBJ databases">
        <title>The new phylogeny of genus Mycobacterium.</title>
        <authorList>
            <person name="Tortoli E."/>
            <person name="Trovato A."/>
            <person name="Cirillo D.M."/>
        </authorList>
    </citation>
    <scope>NUCLEOTIDE SEQUENCE [LARGE SCALE GENOMIC DNA]</scope>
    <source>
        <strain evidence="2 3">DSM 44338</strain>
    </source>
</reference>